<protein>
    <recommendedName>
        <fullName evidence="1">F-box domain-containing protein</fullName>
    </recommendedName>
</protein>
<dbReference type="SUPFAM" id="SSF52047">
    <property type="entry name" value="RNI-like"/>
    <property type="match status" value="1"/>
</dbReference>
<reference evidence="2" key="2">
    <citation type="submission" date="2020-10" db="EMBL/GenBank/DDBJ databases">
        <authorList>
            <person name="Scholz U."/>
            <person name="Mascher M."/>
            <person name="Fiebig A."/>
        </authorList>
    </citation>
    <scope>NUCLEOTIDE SEQUENCE [LARGE SCALE GENOMIC DNA]</scope>
    <source>
        <strain evidence="2">cv. Morex</strain>
    </source>
</reference>
<accession>A0A8I6YF08</accession>
<organism evidence="2 3">
    <name type="scientific">Hordeum vulgare subsp. vulgare</name>
    <name type="common">Domesticated barley</name>
    <dbReference type="NCBI Taxonomy" id="112509"/>
    <lineage>
        <taxon>Eukaryota</taxon>
        <taxon>Viridiplantae</taxon>
        <taxon>Streptophyta</taxon>
        <taxon>Embryophyta</taxon>
        <taxon>Tracheophyta</taxon>
        <taxon>Spermatophyta</taxon>
        <taxon>Magnoliopsida</taxon>
        <taxon>Liliopsida</taxon>
        <taxon>Poales</taxon>
        <taxon>Poaceae</taxon>
        <taxon>BOP clade</taxon>
        <taxon>Pooideae</taxon>
        <taxon>Triticodae</taxon>
        <taxon>Triticeae</taxon>
        <taxon>Hordeinae</taxon>
        <taxon>Hordeum</taxon>
    </lineage>
</organism>
<dbReference type="Pfam" id="PF23622">
    <property type="entry name" value="LRR_At1g61320_AtMIF1"/>
    <property type="match status" value="1"/>
</dbReference>
<dbReference type="PROSITE" id="PS50181">
    <property type="entry name" value="FBOX"/>
    <property type="match status" value="1"/>
</dbReference>
<dbReference type="Gene3D" id="3.80.10.10">
    <property type="entry name" value="Ribonuclease Inhibitor"/>
    <property type="match status" value="1"/>
</dbReference>
<dbReference type="PANTHER" id="PTHR34145">
    <property type="entry name" value="OS02G0105600 PROTEIN"/>
    <property type="match status" value="1"/>
</dbReference>
<dbReference type="Pfam" id="PF00646">
    <property type="entry name" value="F-box"/>
    <property type="match status" value="1"/>
</dbReference>
<dbReference type="Gene3D" id="1.20.1280.50">
    <property type="match status" value="1"/>
</dbReference>
<evidence type="ECO:0000313" key="3">
    <source>
        <dbReference type="Proteomes" id="UP000011116"/>
    </source>
</evidence>
<dbReference type="SUPFAM" id="SSF81383">
    <property type="entry name" value="F-box domain"/>
    <property type="match status" value="1"/>
</dbReference>
<dbReference type="SMART" id="SM00256">
    <property type="entry name" value="FBOX"/>
    <property type="match status" value="1"/>
</dbReference>
<dbReference type="Proteomes" id="UP000011116">
    <property type="component" value="Chromosome 5H"/>
</dbReference>
<dbReference type="AlphaFoldDB" id="A0A8I6YF08"/>
<sequence>MGNMLTFMLGTTALVDNSHPRQHHHPGASSSSSNRIAGHQFEPLSILAFRAMSEHIGRSEGISANDPFKLCGILIFGVLSDYILYGVEEPAIDLLGDLPEGVLCTVFSKLSLEEALRTSAVSRKWRYLWTVCPKLSFDGDTICGKNNYGERVYNLVFSRIVNRVLGQCRGKLVEELEIKIELNWMLVEHLDNWVRFAVSSRTKALVFDLAREQRQPPGSDDQYKFPFELLDGDSICRLQKLHLSFVDFQPPMHFSGFPNLRKLDLSIVNVSGKDIQHMLSNCCNLEWLSIVRCHLNGELKVNGPLPHLLYLKIASCRLTNIAFNAVNLATFEYRGVAVPIDLSKSSELKCANIWYLGDTLEHTITVLGEVLINVQQLTHNADCKSPEVPCLMSYPFKFSRMTYLQLKLVYVEEIDSLSLVSFLRSAPSIEKLELHFCNVAYERVVQEPKPMRKLSERLFNDMKSLHITGFEACKGEVEFLLHMVENAPALEFLCIDHSYQYPPEGLHKDKELDVDLLHTTIRRHLKGKISPSCTLILL</sequence>
<dbReference type="EnsemblPlants" id="HORVU.MOREX.r3.5HG0536050.1">
    <property type="protein sequence ID" value="HORVU.MOREX.r3.5HG0536050.1"/>
    <property type="gene ID" value="HORVU.MOREX.r3.5HG0536050"/>
</dbReference>
<dbReference type="PANTHER" id="PTHR34145:SF57">
    <property type="entry name" value="F-BOX DOMAIN-CONTAINING PROTEIN"/>
    <property type="match status" value="1"/>
</dbReference>
<evidence type="ECO:0000259" key="1">
    <source>
        <dbReference type="PROSITE" id="PS50181"/>
    </source>
</evidence>
<feature type="domain" description="F-box" evidence="1">
    <location>
        <begin position="92"/>
        <end position="128"/>
    </location>
</feature>
<keyword evidence="3" id="KW-1185">Reference proteome</keyword>
<dbReference type="Gramene" id="HORVU.MOREX.r3.5HG0536050.1">
    <property type="protein sequence ID" value="HORVU.MOREX.r3.5HG0536050.1"/>
    <property type="gene ID" value="HORVU.MOREX.r3.5HG0536050"/>
</dbReference>
<dbReference type="InterPro" id="IPR032675">
    <property type="entry name" value="LRR_dom_sf"/>
</dbReference>
<dbReference type="InterPro" id="IPR055357">
    <property type="entry name" value="LRR_At1g61320_AtMIF1"/>
</dbReference>
<name>A0A8I6YF08_HORVV</name>
<reference evidence="2" key="3">
    <citation type="submission" date="2022-01" db="UniProtKB">
        <authorList>
            <consortium name="EnsemblPlants"/>
        </authorList>
    </citation>
    <scope>IDENTIFICATION</scope>
    <source>
        <strain evidence="2">subsp. vulgare</strain>
    </source>
</reference>
<dbReference type="InterPro" id="IPR053772">
    <property type="entry name" value="At1g61320/At1g61330-like"/>
</dbReference>
<dbReference type="InterPro" id="IPR001810">
    <property type="entry name" value="F-box_dom"/>
</dbReference>
<dbReference type="Gramene" id="HORVU.MOREX.r2.5HG0446010.1">
    <property type="protein sequence ID" value="HORVU.MOREX.r2.5HG0446010.1"/>
    <property type="gene ID" value="HORVU.MOREX.r2.5HG0446010"/>
</dbReference>
<proteinExistence type="predicted"/>
<dbReference type="InterPro" id="IPR036047">
    <property type="entry name" value="F-box-like_dom_sf"/>
</dbReference>
<evidence type="ECO:0000313" key="2">
    <source>
        <dbReference type="EnsemblPlants" id="HORVU.MOREX.r3.5HG0536050.1"/>
    </source>
</evidence>
<reference evidence="3" key="1">
    <citation type="journal article" date="2012" name="Nature">
        <title>A physical, genetic and functional sequence assembly of the barley genome.</title>
        <authorList>
            <consortium name="The International Barley Genome Sequencing Consortium"/>
            <person name="Mayer K.F."/>
            <person name="Waugh R."/>
            <person name="Brown J.W."/>
            <person name="Schulman A."/>
            <person name="Langridge P."/>
            <person name="Platzer M."/>
            <person name="Fincher G.B."/>
            <person name="Muehlbauer G.J."/>
            <person name="Sato K."/>
            <person name="Close T.J."/>
            <person name="Wise R.P."/>
            <person name="Stein N."/>
        </authorList>
    </citation>
    <scope>NUCLEOTIDE SEQUENCE [LARGE SCALE GENOMIC DNA]</scope>
    <source>
        <strain evidence="3">cv. Morex</strain>
    </source>
</reference>